<dbReference type="AlphaFoldDB" id="A0A8K0P5K4"/>
<dbReference type="InterPro" id="IPR011042">
    <property type="entry name" value="6-blade_b-propeller_TolB-like"/>
</dbReference>
<dbReference type="PANTHER" id="PTHR46513:SF13">
    <property type="entry name" value="EGF-LIKE DOMAIN-CONTAINING PROTEIN"/>
    <property type="match status" value="1"/>
</dbReference>
<dbReference type="EMBL" id="KZ308752">
    <property type="protein sequence ID" value="KAG8233902.1"/>
    <property type="molecule type" value="Genomic_DNA"/>
</dbReference>
<keyword evidence="3" id="KW-0677">Repeat</keyword>
<dbReference type="Pfam" id="PF00058">
    <property type="entry name" value="Ldl_recept_b"/>
    <property type="match status" value="4"/>
</dbReference>
<dbReference type="PROSITE" id="PS51120">
    <property type="entry name" value="LDLRB"/>
    <property type="match status" value="4"/>
</dbReference>
<dbReference type="SMART" id="SM00181">
    <property type="entry name" value="EGF"/>
    <property type="match status" value="1"/>
</dbReference>
<feature type="repeat" description="LDL-receptor class B" evidence="6">
    <location>
        <begin position="163"/>
        <end position="205"/>
    </location>
</feature>
<dbReference type="Proteomes" id="UP000792457">
    <property type="component" value="Unassembled WGS sequence"/>
</dbReference>
<dbReference type="SUPFAM" id="SSF63825">
    <property type="entry name" value="YWTD domain"/>
    <property type="match status" value="1"/>
</dbReference>
<dbReference type="GO" id="GO:0060070">
    <property type="term" value="P:canonical Wnt signaling pathway"/>
    <property type="evidence" value="ECO:0007669"/>
    <property type="project" value="TreeGrafter"/>
</dbReference>
<feature type="repeat" description="LDL-receptor class B" evidence="6">
    <location>
        <begin position="250"/>
        <end position="297"/>
    </location>
</feature>
<dbReference type="SMART" id="SM00135">
    <property type="entry name" value="LY"/>
    <property type="match status" value="5"/>
</dbReference>
<evidence type="ECO:0000256" key="3">
    <source>
        <dbReference type="ARBA" id="ARBA00022737"/>
    </source>
</evidence>
<evidence type="ECO:0000256" key="4">
    <source>
        <dbReference type="ARBA" id="ARBA00023157"/>
    </source>
</evidence>
<accession>A0A8K0P5K4</accession>
<feature type="repeat" description="LDL-receptor class B" evidence="6">
    <location>
        <begin position="298"/>
        <end position="341"/>
    </location>
</feature>
<protein>
    <recommendedName>
        <fullName evidence="7">EGF-like domain-containing protein</fullName>
    </recommendedName>
</protein>
<reference evidence="8" key="1">
    <citation type="submission" date="2013-04" db="EMBL/GenBank/DDBJ databases">
        <authorList>
            <person name="Qu J."/>
            <person name="Murali S.C."/>
            <person name="Bandaranaike D."/>
            <person name="Bellair M."/>
            <person name="Blankenburg K."/>
            <person name="Chao H."/>
            <person name="Dinh H."/>
            <person name="Doddapaneni H."/>
            <person name="Downs B."/>
            <person name="Dugan-Rocha S."/>
            <person name="Elkadiri S."/>
            <person name="Gnanaolivu R.D."/>
            <person name="Hernandez B."/>
            <person name="Javaid M."/>
            <person name="Jayaseelan J.C."/>
            <person name="Lee S."/>
            <person name="Li M."/>
            <person name="Ming W."/>
            <person name="Munidasa M."/>
            <person name="Muniz J."/>
            <person name="Nguyen L."/>
            <person name="Ongeri F."/>
            <person name="Osuji N."/>
            <person name="Pu L.-L."/>
            <person name="Puazo M."/>
            <person name="Qu C."/>
            <person name="Quiroz J."/>
            <person name="Raj R."/>
            <person name="Weissenberger G."/>
            <person name="Xin Y."/>
            <person name="Zou X."/>
            <person name="Han Y."/>
            <person name="Richards S."/>
            <person name="Worley K."/>
            <person name="Muzny D."/>
            <person name="Gibbs R."/>
        </authorList>
    </citation>
    <scope>NUCLEOTIDE SEQUENCE</scope>
    <source>
        <strain evidence="8">Sampled in the wild</strain>
    </source>
</reference>
<keyword evidence="1" id="KW-0245">EGF-like domain</keyword>
<keyword evidence="9" id="KW-1185">Reference proteome</keyword>
<dbReference type="InterPro" id="IPR050778">
    <property type="entry name" value="Cueball_EGF_LRP_Nidogen"/>
</dbReference>
<dbReference type="FunFam" id="2.120.10.30:FF:000241">
    <property type="entry name" value="Low-density lipoprotein receptor-related protein 6"/>
    <property type="match status" value="1"/>
</dbReference>
<feature type="repeat" description="LDL-receptor class B" evidence="6">
    <location>
        <begin position="206"/>
        <end position="249"/>
    </location>
</feature>
<evidence type="ECO:0000313" key="9">
    <source>
        <dbReference type="Proteomes" id="UP000792457"/>
    </source>
</evidence>
<dbReference type="Gene3D" id="2.120.10.30">
    <property type="entry name" value="TolB, C-terminal domain"/>
    <property type="match status" value="2"/>
</dbReference>
<dbReference type="GO" id="GO:0017147">
    <property type="term" value="F:Wnt-protein binding"/>
    <property type="evidence" value="ECO:0007669"/>
    <property type="project" value="TreeGrafter"/>
</dbReference>
<evidence type="ECO:0000259" key="7">
    <source>
        <dbReference type="SMART" id="SM00181"/>
    </source>
</evidence>
<feature type="domain" description="EGF-like" evidence="7">
    <location>
        <begin position="73"/>
        <end position="113"/>
    </location>
</feature>
<name>A0A8K0P5K4_LADFU</name>
<dbReference type="PANTHER" id="PTHR46513">
    <property type="entry name" value="VITELLOGENIN RECEPTOR-LIKE PROTEIN-RELATED-RELATED"/>
    <property type="match status" value="1"/>
</dbReference>
<evidence type="ECO:0000313" key="8">
    <source>
        <dbReference type="EMBL" id="KAG8233902.1"/>
    </source>
</evidence>
<dbReference type="GO" id="GO:0042813">
    <property type="term" value="F:Wnt receptor activity"/>
    <property type="evidence" value="ECO:0007669"/>
    <property type="project" value="TreeGrafter"/>
</dbReference>
<keyword evidence="2" id="KW-0732">Signal</keyword>
<sequence>MCRILYVKFKISVQNLYGVTVFENNLFVTSWRNYSVIRLDKFKSDDHQTLGNFSKPFAIHVFHRQRQPDVDHPCKVNNGGCQHICIPAWKKNSPVNHCICQPGYRLVKDGRCVVARQSTFLLYGKGRPAMIKGISVSGGHQEVMIPVTDLTRPAALDYDVKTQYIYYSDVQRYVIERQKLDGSSRETLLDQGINNCEGLAIDWMGRNIYWTDEGLMAISVARLDDVSKRKMIIYGNMLHPRAIVVDPKRGYMYWSDWASGGNLKGKIERSWMDGRQRTVFVDDQLQWPNGLSLDYVAQKLYWCDAYLDKIERIGLDGTGREVVFHGKQLDHPYGLAYHDNFLFWAEFQNGTVQRLNLLNMTLETLSIENPPLFEIRVFDNSSQT</sequence>
<evidence type="ECO:0000256" key="2">
    <source>
        <dbReference type="ARBA" id="ARBA00022729"/>
    </source>
</evidence>
<organism evidence="8 9">
    <name type="scientific">Ladona fulva</name>
    <name type="common">Scarce chaser dragonfly</name>
    <name type="synonym">Libellula fulva</name>
    <dbReference type="NCBI Taxonomy" id="123851"/>
    <lineage>
        <taxon>Eukaryota</taxon>
        <taxon>Metazoa</taxon>
        <taxon>Ecdysozoa</taxon>
        <taxon>Arthropoda</taxon>
        <taxon>Hexapoda</taxon>
        <taxon>Insecta</taxon>
        <taxon>Pterygota</taxon>
        <taxon>Palaeoptera</taxon>
        <taxon>Odonata</taxon>
        <taxon>Epiprocta</taxon>
        <taxon>Anisoptera</taxon>
        <taxon>Libelluloidea</taxon>
        <taxon>Libellulidae</taxon>
        <taxon>Ladona</taxon>
    </lineage>
</organism>
<reference evidence="8" key="2">
    <citation type="submission" date="2017-10" db="EMBL/GenBank/DDBJ databases">
        <title>Ladona fulva Genome sequencing and assembly.</title>
        <authorList>
            <person name="Murali S."/>
            <person name="Richards S."/>
            <person name="Bandaranaike D."/>
            <person name="Bellair M."/>
            <person name="Blankenburg K."/>
            <person name="Chao H."/>
            <person name="Dinh H."/>
            <person name="Doddapaneni H."/>
            <person name="Dugan-Rocha S."/>
            <person name="Elkadiri S."/>
            <person name="Gnanaolivu R."/>
            <person name="Hernandez B."/>
            <person name="Skinner E."/>
            <person name="Javaid M."/>
            <person name="Lee S."/>
            <person name="Li M."/>
            <person name="Ming W."/>
            <person name="Munidasa M."/>
            <person name="Muniz J."/>
            <person name="Nguyen L."/>
            <person name="Hughes D."/>
            <person name="Osuji N."/>
            <person name="Pu L.-L."/>
            <person name="Puazo M."/>
            <person name="Qu C."/>
            <person name="Quiroz J."/>
            <person name="Raj R."/>
            <person name="Weissenberger G."/>
            <person name="Xin Y."/>
            <person name="Zou X."/>
            <person name="Han Y."/>
            <person name="Worley K."/>
            <person name="Muzny D."/>
            <person name="Gibbs R."/>
        </authorList>
    </citation>
    <scope>NUCLEOTIDE SEQUENCE</scope>
    <source>
        <strain evidence="8">Sampled in the wild</strain>
    </source>
</reference>
<dbReference type="OrthoDB" id="9990982at2759"/>
<evidence type="ECO:0000256" key="5">
    <source>
        <dbReference type="ARBA" id="ARBA00023180"/>
    </source>
</evidence>
<comment type="caution">
    <text evidence="8">The sequence shown here is derived from an EMBL/GenBank/DDBJ whole genome shotgun (WGS) entry which is preliminary data.</text>
</comment>
<keyword evidence="4" id="KW-1015">Disulfide bond</keyword>
<gene>
    <name evidence="8" type="ORF">J437_LFUL005230</name>
</gene>
<keyword evidence="5" id="KW-0325">Glycoprotein</keyword>
<dbReference type="InterPro" id="IPR000742">
    <property type="entry name" value="EGF"/>
</dbReference>
<dbReference type="GO" id="GO:0005886">
    <property type="term" value="C:plasma membrane"/>
    <property type="evidence" value="ECO:0007669"/>
    <property type="project" value="TreeGrafter"/>
</dbReference>
<dbReference type="InterPro" id="IPR000033">
    <property type="entry name" value="LDLR_classB_rpt"/>
</dbReference>
<dbReference type="SUPFAM" id="SSF57196">
    <property type="entry name" value="EGF/Laminin"/>
    <property type="match status" value="1"/>
</dbReference>
<proteinExistence type="predicted"/>
<evidence type="ECO:0000256" key="1">
    <source>
        <dbReference type="ARBA" id="ARBA00022536"/>
    </source>
</evidence>
<evidence type="ECO:0000256" key="6">
    <source>
        <dbReference type="PROSITE-ProRule" id="PRU00461"/>
    </source>
</evidence>
<feature type="non-terminal residue" evidence="8">
    <location>
        <position position="384"/>
    </location>
</feature>